<reference evidence="2 3" key="1">
    <citation type="journal article" date="2012" name="J. Bacteriol.">
        <title>Genome of Bacillus macauensis ZFHKF-1, a Long-Chain-Forming Bacterium.</title>
        <authorList>
            <person name="Cai L."/>
            <person name="Zhang T."/>
        </authorList>
    </citation>
    <scope>NUCLEOTIDE SEQUENCE [LARGE SCALE GENOMIC DNA]</scope>
    <source>
        <strain evidence="2 3">ZFHKF-1</strain>
    </source>
</reference>
<evidence type="ECO:0000313" key="3">
    <source>
        <dbReference type="Proteomes" id="UP000004080"/>
    </source>
</evidence>
<keyword evidence="1" id="KW-0175">Coiled coil</keyword>
<accession>I8J2G7</accession>
<dbReference type="AlphaFoldDB" id="I8J2G7"/>
<evidence type="ECO:0000313" key="2">
    <source>
        <dbReference type="EMBL" id="EIT85936.1"/>
    </source>
</evidence>
<gene>
    <name evidence="2" type="ORF">A374_08874</name>
</gene>
<comment type="caution">
    <text evidence="2">The sequence shown here is derived from an EMBL/GenBank/DDBJ whole genome shotgun (WGS) entry which is preliminary data.</text>
</comment>
<name>I8J2G7_9BACL</name>
<feature type="coiled-coil region" evidence="1">
    <location>
        <begin position="146"/>
        <end position="173"/>
    </location>
</feature>
<evidence type="ECO:0000256" key="1">
    <source>
        <dbReference type="SAM" id="Coils"/>
    </source>
</evidence>
<keyword evidence="3" id="KW-1185">Reference proteome</keyword>
<protein>
    <submittedName>
        <fullName evidence="2">Uncharacterized protein</fullName>
    </submittedName>
</protein>
<dbReference type="EMBL" id="AKKV01000024">
    <property type="protein sequence ID" value="EIT85936.1"/>
    <property type="molecule type" value="Genomic_DNA"/>
</dbReference>
<dbReference type="PATRIC" id="fig|1196324.3.peg.1814"/>
<dbReference type="Proteomes" id="UP000004080">
    <property type="component" value="Unassembled WGS sequence"/>
</dbReference>
<dbReference type="STRING" id="1196324.A374_08874"/>
<proteinExistence type="predicted"/>
<dbReference type="RefSeq" id="WP_007201868.1">
    <property type="nucleotide sequence ID" value="NZ_AKKV01000024.1"/>
</dbReference>
<organism evidence="2 3">
    <name type="scientific">Fictibacillus macauensis ZFHKF-1</name>
    <dbReference type="NCBI Taxonomy" id="1196324"/>
    <lineage>
        <taxon>Bacteria</taxon>
        <taxon>Bacillati</taxon>
        <taxon>Bacillota</taxon>
        <taxon>Bacilli</taxon>
        <taxon>Bacillales</taxon>
        <taxon>Fictibacillaceae</taxon>
        <taxon>Fictibacillus</taxon>
    </lineage>
</organism>
<sequence length="226" mass="25287">MNIPKRQLGAPRFGSSDVKANSEVVTYQLSPEELEQYRKGGTIKMVKREEYLACKEKGMTDKESLSHLGIDNNRLYNLKKQWGLIGERGKPVIKKEVSAASSSPEKKEEVKKELKELMANFSNGSATILPPVGTTETIESKPSDEVKRLQNELEQAQAKVAVLQQENESLRQSAIATEFNKKMYAENAQLIGEIEKYKGSLTLANDAFQKLEIKYNSLVGALKVHL</sequence>
<dbReference type="OrthoDB" id="2968467at2"/>